<reference evidence="2" key="1">
    <citation type="journal article" date="2022" name="Mol. Ecol. Resour.">
        <title>The genomes of chicory, endive, great burdock and yacon provide insights into Asteraceae palaeo-polyploidization history and plant inulin production.</title>
        <authorList>
            <person name="Fan W."/>
            <person name="Wang S."/>
            <person name="Wang H."/>
            <person name="Wang A."/>
            <person name="Jiang F."/>
            <person name="Liu H."/>
            <person name="Zhao H."/>
            <person name="Xu D."/>
            <person name="Zhang Y."/>
        </authorList>
    </citation>
    <scope>NUCLEOTIDE SEQUENCE [LARGE SCALE GENOMIC DNA]</scope>
    <source>
        <strain evidence="2">cv. Punajuju</strain>
    </source>
</reference>
<protein>
    <submittedName>
        <fullName evidence="1">Uncharacterized protein</fullName>
    </submittedName>
</protein>
<dbReference type="Proteomes" id="UP001055811">
    <property type="component" value="Linkage Group LG06"/>
</dbReference>
<evidence type="ECO:0000313" key="1">
    <source>
        <dbReference type="EMBL" id="KAI3721006.1"/>
    </source>
</evidence>
<reference evidence="1 2" key="2">
    <citation type="journal article" date="2022" name="Mol. Ecol. Resour.">
        <title>The genomes of chicory, endive, great burdock and yacon provide insights into Asteraceae paleo-polyploidization history and plant inulin production.</title>
        <authorList>
            <person name="Fan W."/>
            <person name="Wang S."/>
            <person name="Wang H."/>
            <person name="Wang A."/>
            <person name="Jiang F."/>
            <person name="Liu H."/>
            <person name="Zhao H."/>
            <person name="Xu D."/>
            <person name="Zhang Y."/>
        </authorList>
    </citation>
    <scope>NUCLEOTIDE SEQUENCE [LARGE SCALE GENOMIC DNA]</scope>
    <source>
        <strain evidence="2">cv. Punajuju</strain>
        <tissue evidence="1">Leaves</tissue>
    </source>
</reference>
<gene>
    <name evidence="1" type="ORF">L2E82_32007</name>
</gene>
<keyword evidence="2" id="KW-1185">Reference proteome</keyword>
<comment type="caution">
    <text evidence="1">The sequence shown here is derived from an EMBL/GenBank/DDBJ whole genome shotgun (WGS) entry which is preliminary data.</text>
</comment>
<proteinExistence type="predicted"/>
<accession>A0ACB9BGT6</accession>
<sequence length="102" mass="11307">MTVSRLFQVALSTKGGGDIVINVVKNVVCTCVDAESTRKGAKHIDQQFDQGGGYNVLYLVNSERGGEKRTCWRRRCISGNHGGWKIFKRERRMGLGAEDSTT</sequence>
<organism evidence="1 2">
    <name type="scientific">Cichorium intybus</name>
    <name type="common">Chicory</name>
    <dbReference type="NCBI Taxonomy" id="13427"/>
    <lineage>
        <taxon>Eukaryota</taxon>
        <taxon>Viridiplantae</taxon>
        <taxon>Streptophyta</taxon>
        <taxon>Embryophyta</taxon>
        <taxon>Tracheophyta</taxon>
        <taxon>Spermatophyta</taxon>
        <taxon>Magnoliopsida</taxon>
        <taxon>eudicotyledons</taxon>
        <taxon>Gunneridae</taxon>
        <taxon>Pentapetalae</taxon>
        <taxon>asterids</taxon>
        <taxon>campanulids</taxon>
        <taxon>Asterales</taxon>
        <taxon>Asteraceae</taxon>
        <taxon>Cichorioideae</taxon>
        <taxon>Cichorieae</taxon>
        <taxon>Cichoriinae</taxon>
        <taxon>Cichorium</taxon>
    </lineage>
</organism>
<evidence type="ECO:0000313" key="2">
    <source>
        <dbReference type="Proteomes" id="UP001055811"/>
    </source>
</evidence>
<name>A0ACB9BGT6_CICIN</name>
<dbReference type="EMBL" id="CM042014">
    <property type="protein sequence ID" value="KAI3721006.1"/>
    <property type="molecule type" value="Genomic_DNA"/>
</dbReference>